<sequence>MNPDKFEETYKEVNTSNTVTQSFIQDIIDNSIVEVQTIFDKCTVVSCQLPNGFIIVESSACVDPANYDVKLGAQICMERITNKIWELEGYRLQDELSNK</sequence>
<dbReference type="InterPro" id="IPR025915">
    <property type="entry name" value="Phage_gp49_66"/>
</dbReference>
<evidence type="ECO:0008006" key="3">
    <source>
        <dbReference type="Google" id="ProtNLM"/>
    </source>
</evidence>
<comment type="caution">
    <text evidence="1">The sequence shown here is derived from an EMBL/GenBank/DDBJ whole genome shotgun (WGS) entry which is preliminary data.</text>
</comment>
<gene>
    <name evidence="1" type="ORF">BBV17_03785</name>
</gene>
<proteinExistence type="predicted"/>
<protein>
    <recommendedName>
        <fullName evidence="3">Phage protein (N4 Gp49/phage Sf6 gene 66) family protein</fullName>
    </recommendedName>
</protein>
<organism evidence="1 2">
    <name type="scientific">Cytobacillus oceanisediminis</name>
    <dbReference type="NCBI Taxonomy" id="665099"/>
    <lineage>
        <taxon>Bacteria</taxon>
        <taxon>Bacillati</taxon>
        <taxon>Bacillota</taxon>
        <taxon>Bacilli</taxon>
        <taxon>Bacillales</taxon>
        <taxon>Bacillaceae</taxon>
        <taxon>Cytobacillus</taxon>
    </lineage>
</organism>
<dbReference type="Proteomes" id="UP000180194">
    <property type="component" value="Unassembled WGS sequence"/>
</dbReference>
<dbReference type="EMBL" id="MBRJ01000078">
    <property type="protein sequence ID" value="OHX39242.1"/>
    <property type="molecule type" value="Genomic_DNA"/>
</dbReference>
<evidence type="ECO:0000313" key="2">
    <source>
        <dbReference type="Proteomes" id="UP000180194"/>
    </source>
</evidence>
<name>A0ABX3CJF2_9BACI</name>
<dbReference type="RefSeq" id="WP_071160259.1">
    <property type="nucleotide sequence ID" value="NZ_MBRJ01000078.1"/>
</dbReference>
<keyword evidence="2" id="KW-1185">Reference proteome</keyword>
<evidence type="ECO:0000313" key="1">
    <source>
        <dbReference type="EMBL" id="OHX39242.1"/>
    </source>
</evidence>
<accession>A0ABX3CJF2</accession>
<reference evidence="1 2" key="1">
    <citation type="submission" date="2016-07" db="EMBL/GenBank/DDBJ databases">
        <title>Bacillus oceanisediminis whole genome.</title>
        <authorList>
            <person name="Pal Y."/>
            <person name="Verma A."/>
            <person name="Mual P."/>
            <person name="Srinivasan K."/>
        </authorList>
    </citation>
    <scope>NUCLEOTIDE SEQUENCE [LARGE SCALE GENOMIC DNA]</scope>
    <source>
        <strain evidence="1 2">Bhandara28</strain>
    </source>
</reference>
<dbReference type="Pfam" id="PF13876">
    <property type="entry name" value="Phage_gp49_66"/>
    <property type="match status" value="1"/>
</dbReference>